<dbReference type="SMART" id="SM00849">
    <property type="entry name" value="Lactamase_B"/>
    <property type="match status" value="1"/>
</dbReference>
<evidence type="ECO:0000256" key="1">
    <source>
        <dbReference type="ARBA" id="ARBA00001947"/>
    </source>
</evidence>
<dbReference type="GO" id="GO:0046872">
    <property type="term" value="F:metal ion binding"/>
    <property type="evidence" value="ECO:0007669"/>
    <property type="project" value="UniProtKB-KW"/>
</dbReference>
<comment type="cofactor">
    <cofactor evidence="1">
        <name>Zn(2+)</name>
        <dbReference type="ChEBI" id="CHEBI:29105"/>
    </cofactor>
</comment>
<evidence type="ECO:0000256" key="4">
    <source>
        <dbReference type="ARBA" id="ARBA00022833"/>
    </source>
</evidence>
<dbReference type="RefSeq" id="WP_091494043.1">
    <property type="nucleotide sequence ID" value="NZ_FODJ01000001.1"/>
</dbReference>
<dbReference type="Gene3D" id="3.60.15.10">
    <property type="entry name" value="Ribonuclease Z/Hydroxyacylglutathione hydrolase-like"/>
    <property type="match status" value="1"/>
</dbReference>
<evidence type="ECO:0000256" key="3">
    <source>
        <dbReference type="ARBA" id="ARBA00022801"/>
    </source>
</evidence>
<dbReference type="Proteomes" id="UP000199300">
    <property type="component" value="Unassembled WGS sequence"/>
</dbReference>
<organism evidence="6 7">
    <name type="scientific">Amphibacillus marinus</name>
    <dbReference type="NCBI Taxonomy" id="872970"/>
    <lineage>
        <taxon>Bacteria</taxon>
        <taxon>Bacillati</taxon>
        <taxon>Bacillota</taxon>
        <taxon>Bacilli</taxon>
        <taxon>Bacillales</taxon>
        <taxon>Bacillaceae</taxon>
        <taxon>Amphibacillus</taxon>
    </lineage>
</organism>
<feature type="domain" description="Metallo-beta-lactamase" evidence="5">
    <location>
        <begin position="12"/>
        <end position="189"/>
    </location>
</feature>
<dbReference type="InterPro" id="IPR001279">
    <property type="entry name" value="Metallo-B-lactamas"/>
</dbReference>
<dbReference type="InterPro" id="IPR036866">
    <property type="entry name" value="RibonucZ/Hydroxyglut_hydro"/>
</dbReference>
<proteinExistence type="predicted"/>
<dbReference type="SUPFAM" id="SSF56281">
    <property type="entry name" value="Metallo-hydrolase/oxidoreductase"/>
    <property type="match status" value="1"/>
</dbReference>
<sequence length="205" mass="22817">MKIKCLSLGPIGTNCYILSKKNKGLIVDPGAEADRIIEYLKLEKIDPLAILLTHAHFDHIGAVDQLRDQYAIFAYLHKGEANWMADPDLNGSNHFPLGQITAKPADYFFNEEVMSIGDFSFKILETPGHSPGGVSFVFAEEQIVLSGDCLFQQSIGRTDLIGGNQAKLIASIKNVLFRLPDRYTVYPGHGPKTDIKFERNHNPFL</sequence>
<dbReference type="PANTHER" id="PTHR46233">
    <property type="entry name" value="HYDROXYACYLGLUTATHIONE HYDROLASE GLOC"/>
    <property type="match status" value="1"/>
</dbReference>
<dbReference type="Pfam" id="PF00753">
    <property type="entry name" value="Lactamase_B"/>
    <property type="match status" value="1"/>
</dbReference>
<keyword evidence="2" id="KW-0479">Metal-binding</keyword>
<dbReference type="STRING" id="872970.SAMN04488134_101325"/>
<accession>A0A1H8HFE0</accession>
<dbReference type="EMBL" id="FODJ01000001">
    <property type="protein sequence ID" value="SEN54627.1"/>
    <property type="molecule type" value="Genomic_DNA"/>
</dbReference>
<gene>
    <name evidence="6" type="ORF">SAMN04488134_101325</name>
</gene>
<keyword evidence="7" id="KW-1185">Reference proteome</keyword>
<dbReference type="AlphaFoldDB" id="A0A1H8HFE0"/>
<protein>
    <submittedName>
        <fullName evidence="6">Glyoxylase, beta-lactamase superfamily II</fullName>
    </submittedName>
</protein>
<evidence type="ECO:0000256" key="2">
    <source>
        <dbReference type="ARBA" id="ARBA00022723"/>
    </source>
</evidence>
<evidence type="ECO:0000313" key="6">
    <source>
        <dbReference type="EMBL" id="SEN54627.1"/>
    </source>
</evidence>
<dbReference type="CDD" id="cd06262">
    <property type="entry name" value="metallo-hydrolase-like_MBL-fold"/>
    <property type="match status" value="1"/>
</dbReference>
<name>A0A1H8HFE0_9BACI</name>
<reference evidence="6 7" key="1">
    <citation type="submission" date="2016-10" db="EMBL/GenBank/DDBJ databases">
        <authorList>
            <person name="de Groot N.N."/>
        </authorList>
    </citation>
    <scope>NUCLEOTIDE SEQUENCE [LARGE SCALE GENOMIC DNA]</scope>
    <source>
        <strain evidence="6 7">CGMCC 1.10434</strain>
    </source>
</reference>
<dbReference type="InterPro" id="IPR051453">
    <property type="entry name" value="MBL_Glyoxalase_II"/>
</dbReference>
<dbReference type="GO" id="GO:0016787">
    <property type="term" value="F:hydrolase activity"/>
    <property type="evidence" value="ECO:0007669"/>
    <property type="project" value="UniProtKB-KW"/>
</dbReference>
<dbReference type="OrthoDB" id="9802248at2"/>
<keyword evidence="4" id="KW-0862">Zinc</keyword>
<keyword evidence="3" id="KW-0378">Hydrolase</keyword>
<evidence type="ECO:0000313" key="7">
    <source>
        <dbReference type="Proteomes" id="UP000199300"/>
    </source>
</evidence>
<evidence type="ECO:0000259" key="5">
    <source>
        <dbReference type="SMART" id="SM00849"/>
    </source>
</evidence>
<dbReference type="PANTHER" id="PTHR46233:SF3">
    <property type="entry name" value="HYDROXYACYLGLUTATHIONE HYDROLASE GLOC"/>
    <property type="match status" value="1"/>
</dbReference>